<protein>
    <submittedName>
        <fullName evidence="1">Uncharacterized protein</fullName>
    </submittedName>
</protein>
<gene>
    <name evidence="1" type="ORF">Goari_010428</name>
</gene>
<dbReference type="Proteomes" id="UP000593577">
    <property type="component" value="Unassembled WGS sequence"/>
</dbReference>
<feature type="non-terminal residue" evidence="1">
    <location>
        <position position="103"/>
    </location>
</feature>
<dbReference type="AlphaFoldDB" id="A0A7J8Y043"/>
<proteinExistence type="predicted"/>
<keyword evidence="2" id="KW-1185">Reference proteome</keyword>
<sequence length="103" mass="11840">MGVNESTSLQLNYCKDMEFLIDMTRDQESIVAFSNLVELNIERMVSLKGLCYGLLPTRFLQNLKQASNIVRGYNMLHLQGLNIRHCDGLEQVIDFGKEEEIIE</sequence>
<comment type="caution">
    <text evidence="1">The sequence shown here is derived from an EMBL/GenBank/DDBJ whole genome shotgun (WGS) entry which is preliminary data.</text>
</comment>
<name>A0A7J8Y043_GOSAI</name>
<evidence type="ECO:0000313" key="1">
    <source>
        <dbReference type="EMBL" id="MBA0692905.1"/>
    </source>
</evidence>
<organism evidence="1 2">
    <name type="scientific">Gossypium aridum</name>
    <name type="common">American cotton</name>
    <name type="synonym">Erioxylum aridum</name>
    <dbReference type="NCBI Taxonomy" id="34290"/>
    <lineage>
        <taxon>Eukaryota</taxon>
        <taxon>Viridiplantae</taxon>
        <taxon>Streptophyta</taxon>
        <taxon>Embryophyta</taxon>
        <taxon>Tracheophyta</taxon>
        <taxon>Spermatophyta</taxon>
        <taxon>Magnoliopsida</taxon>
        <taxon>eudicotyledons</taxon>
        <taxon>Gunneridae</taxon>
        <taxon>Pentapetalae</taxon>
        <taxon>rosids</taxon>
        <taxon>malvids</taxon>
        <taxon>Malvales</taxon>
        <taxon>Malvaceae</taxon>
        <taxon>Malvoideae</taxon>
        <taxon>Gossypium</taxon>
    </lineage>
</organism>
<accession>A0A7J8Y043</accession>
<reference evidence="1 2" key="1">
    <citation type="journal article" date="2019" name="Genome Biol. Evol.">
        <title>Insights into the evolution of the New World diploid cottons (Gossypium, subgenus Houzingenia) based on genome sequencing.</title>
        <authorList>
            <person name="Grover C.E."/>
            <person name="Arick M.A. 2nd"/>
            <person name="Thrash A."/>
            <person name="Conover J.L."/>
            <person name="Sanders W.S."/>
            <person name="Peterson D.G."/>
            <person name="Frelichowski J.E."/>
            <person name="Scheffler J.A."/>
            <person name="Scheffler B.E."/>
            <person name="Wendel J.F."/>
        </authorList>
    </citation>
    <scope>NUCLEOTIDE SEQUENCE [LARGE SCALE GENOMIC DNA]</scope>
    <source>
        <strain evidence="1">185</strain>
        <tissue evidence="1">Leaf</tissue>
    </source>
</reference>
<dbReference type="EMBL" id="JABFAA010000009">
    <property type="protein sequence ID" value="MBA0692905.1"/>
    <property type="molecule type" value="Genomic_DNA"/>
</dbReference>
<evidence type="ECO:0000313" key="2">
    <source>
        <dbReference type="Proteomes" id="UP000593577"/>
    </source>
</evidence>